<dbReference type="Gene3D" id="2.60.120.260">
    <property type="entry name" value="Galactose-binding domain-like"/>
    <property type="match status" value="1"/>
</dbReference>
<evidence type="ECO:0000313" key="8">
    <source>
        <dbReference type="EMBL" id="KZT28632.1"/>
    </source>
</evidence>
<gene>
    <name evidence="8" type="ORF">NEOLEDRAFT_1129474</name>
</gene>
<dbReference type="Gene3D" id="3.20.20.300">
    <property type="entry name" value="Glycoside hydrolase, family 3, N-terminal domain"/>
    <property type="match status" value="1"/>
</dbReference>
<dbReference type="InParanoid" id="A0A165USF0"/>
<dbReference type="PROSITE" id="PS51820">
    <property type="entry name" value="PA14"/>
    <property type="match status" value="1"/>
</dbReference>
<dbReference type="PROSITE" id="PS00775">
    <property type="entry name" value="GLYCOSYL_HYDROL_F3"/>
    <property type="match status" value="1"/>
</dbReference>
<dbReference type="GO" id="GO:0030245">
    <property type="term" value="P:cellulose catabolic process"/>
    <property type="evidence" value="ECO:0007669"/>
    <property type="project" value="UniProtKB-UniPathway"/>
</dbReference>
<feature type="domain" description="PA14" evidence="7">
    <location>
        <begin position="411"/>
        <end position="575"/>
    </location>
</feature>
<dbReference type="PRINTS" id="PR00133">
    <property type="entry name" value="GLHYDRLASE3"/>
</dbReference>
<organism evidence="8 9">
    <name type="scientific">Neolentinus lepideus HHB14362 ss-1</name>
    <dbReference type="NCBI Taxonomy" id="1314782"/>
    <lineage>
        <taxon>Eukaryota</taxon>
        <taxon>Fungi</taxon>
        <taxon>Dikarya</taxon>
        <taxon>Basidiomycota</taxon>
        <taxon>Agaricomycotina</taxon>
        <taxon>Agaricomycetes</taxon>
        <taxon>Gloeophyllales</taxon>
        <taxon>Gloeophyllaceae</taxon>
        <taxon>Neolentinus</taxon>
    </lineage>
</organism>
<dbReference type="EMBL" id="KV425557">
    <property type="protein sequence ID" value="KZT28632.1"/>
    <property type="molecule type" value="Genomic_DNA"/>
</dbReference>
<dbReference type="InterPro" id="IPR019800">
    <property type="entry name" value="Glyco_hydro_3_AS"/>
</dbReference>
<dbReference type="Proteomes" id="UP000076761">
    <property type="component" value="Unassembled WGS sequence"/>
</dbReference>
<dbReference type="Pfam" id="PF00933">
    <property type="entry name" value="Glyco_hydro_3"/>
    <property type="match status" value="1"/>
</dbReference>
<dbReference type="InterPro" id="IPR026891">
    <property type="entry name" value="Fn3-like"/>
</dbReference>
<protein>
    <recommendedName>
        <fullName evidence="3 6">beta-glucosidase</fullName>
        <ecNumber evidence="3 6">3.2.1.21</ecNumber>
    </recommendedName>
</protein>
<dbReference type="InterPro" id="IPR036962">
    <property type="entry name" value="Glyco_hydro_3_N_sf"/>
</dbReference>
<dbReference type="Pfam" id="PF01915">
    <property type="entry name" value="Glyco_hydro_3_C"/>
    <property type="match status" value="1"/>
</dbReference>
<comment type="similarity">
    <text evidence="2 6">Belongs to the glycosyl hydrolase 3 family.</text>
</comment>
<dbReference type="InterPro" id="IPR017853">
    <property type="entry name" value="GH"/>
</dbReference>
<keyword evidence="6" id="KW-0624">Polysaccharide degradation</keyword>
<dbReference type="Gene3D" id="3.40.50.1700">
    <property type="entry name" value="Glycoside hydrolase family 3 C-terminal domain"/>
    <property type="match status" value="1"/>
</dbReference>
<evidence type="ECO:0000256" key="5">
    <source>
        <dbReference type="ARBA" id="ARBA00023295"/>
    </source>
</evidence>
<keyword evidence="4 6" id="KW-0378">Hydrolase</keyword>
<keyword evidence="6" id="KW-0119">Carbohydrate metabolism</keyword>
<proteinExistence type="inferred from homology"/>
<name>A0A165USF0_9AGAM</name>
<dbReference type="GO" id="GO:0008422">
    <property type="term" value="F:beta-glucosidase activity"/>
    <property type="evidence" value="ECO:0007669"/>
    <property type="project" value="UniProtKB-EC"/>
</dbReference>
<evidence type="ECO:0000256" key="4">
    <source>
        <dbReference type="ARBA" id="ARBA00022801"/>
    </source>
</evidence>
<sequence length="854" mass="93719">MSQPKSRSFLEASVPALVKKLRTEEKIQLLGAPDWWNTHAIERLEIPAVRMSDGPNGVRGSSHFQSTPAQCLPCATSLAATFDPELIHQVGAFLAAETKIKSSVILLAPTCNIQRNPLGGRAFESFSEDPHLSGTIAAAYVNGLQENGVAATIKHFVANDQEHERTAADSVLSERALREIYLYPFMLAQRDAKPWAFMTSYGRIDNVHCSENPRLLQDILRKEWGFDGLVMSDWYGTYSVAEALNAGLDLEMPGPSRWRTPLLVNHSLTAQKTSFKTLNTRVSTLLSFVQKVAKINPDVVYGDGVERSRDSPEARNFCRKLAAEGIVLLKNEGEVLPLRKEKARKVAIIGPNVKGRVISGGGSAALKPTYVVTPYQGLIDNAPEGIELKYSVGCYAHRYLPTLENNLTTKEGQAGWLCTFYQHDESGEPVKEPLASFVLQDTRIRLNDFLPKDLTPTWTIKVEGNLTFEKTAEYELGLAVAGRAKLWVDGELAIDNWTKQTKGEFFYGQGTVEEKATLRFGANKSRAVSLEYTNTFPPATGADDEKADSQPALMRGVRLGGAEKIDPDQAIDDAVKLATQCDAVVVVVGLTPEWESEGFDRPTLHLPGLQDKLIAKVAEANSNTIVCVQAGSAVAMPWISAVSGLVQTWYSGNEVGNALADVLYGNVNPSGRLTVTLPSRYEDIPAYPNLFSEDGRIHYREDLFVGYKYFDAKGVKPLFPFGFGLSYTRFTLSGPSLTKTSAKPFGLDVTVTVRNVGLRVGSEVVQVYVGLPDVGVTTPKRQLRAFAKAKDLAPGESKTIKLTLDKYAVSFWDTPNHCWRASAGEYALYVGPSSDNLPLQCSFILEESFEWTGL</sequence>
<dbReference type="Gene3D" id="2.60.40.10">
    <property type="entry name" value="Immunoglobulins"/>
    <property type="match status" value="1"/>
</dbReference>
<dbReference type="PANTHER" id="PTHR42715:SF27">
    <property type="entry name" value="BETA-GLUCOSIDASE-RELATED"/>
    <property type="match status" value="1"/>
</dbReference>
<dbReference type="SMART" id="SM00758">
    <property type="entry name" value="PA14"/>
    <property type="match status" value="1"/>
</dbReference>
<accession>A0A165USF0</accession>
<evidence type="ECO:0000313" key="9">
    <source>
        <dbReference type="Proteomes" id="UP000076761"/>
    </source>
</evidence>
<keyword evidence="5 6" id="KW-0326">Glycosidase</keyword>
<dbReference type="OrthoDB" id="47059at2759"/>
<dbReference type="STRING" id="1314782.A0A165USF0"/>
<dbReference type="SUPFAM" id="SSF51445">
    <property type="entry name" value="(Trans)glycosidases"/>
    <property type="match status" value="1"/>
</dbReference>
<evidence type="ECO:0000256" key="2">
    <source>
        <dbReference type="ARBA" id="ARBA00005336"/>
    </source>
</evidence>
<dbReference type="Pfam" id="PF07691">
    <property type="entry name" value="PA14"/>
    <property type="match status" value="1"/>
</dbReference>
<dbReference type="SUPFAM" id="SSF52279">
    <property type="entry name" value="Beta-D-glucan exohydrolase, C-terminal domain"/>
    <property type="match status" value="1"/>
</dbReference>
<dbReference type="InterPro" id="IPR011658">
    <property type="entry name" value="PA14_dom"/>
</dbReference>
<dbReference type="InterPro" id="IPR037524">
    <property type="entry name" value="PA14/GLEYA"/>
</dbReference>
<keyword evidence="9" id="KW-1185">Reference proteome</keyword>
<dbReference type="InterPro" id="IPR001764">
    <property type="entry name" value="Glyco_hydro_3_N"/>
</dbReference>
<evidence type="ECO:0000256" key="1">
    <source>
        <dbReference type="ARBA" id="ARBA00000448"/>
    </source>
</evidence>
<dbReference type="InterPro" id="IPR036881">
    <property type="entry name" value="Glyco_hydro_3_C_sf"/>
</dbReference>
<reference evidence="8 9" key="1">
    <citation type="journal article" date="2016" name="Mol. Biol. Evol.">
        <title>Comparative Genomics of Early-Diverging Mushroom-Forming Fungi Provides Insights into the Origins of Lignocellulose Decay Capabilities.</title>
        <authorList>
            <person name="Nagy L.G."/>
            <person name="Riley R."/>
            <person name="Tritt A."/>
            <person name="Adam C."/>
            <person name="Daum C."/>
            <person name="Floudas D."/>
            <person name="Sun H."/>
            <person name="Yadav J.S."/>
            <person name="Pangilinan J."/>
            <person name="Larsson K.H."/>
            <person name="Matsuura K."/>
            <person name="Barry K."/>
            <person name="Labutti K."/>
            <person name="Kuo R."/>
            <person name="Ohm R.A."/>
            <person name="Bhattacharya S.S."/>
            <person name="Shirouzu T."/>
            <person name="Yoshinaga Y."/>
            <person name="Martin F.M."/>
            <person name="Grigoriev I.V."/>
            <person name="Hibbett D.S."/>
        </authorList>
    </citation>
    <scope>NUCLEOTIDE SEQUENCE [LARGE SCALE GENOMIC DNA]</scope>
    <source>
        <strain evidence="8 9">HHB14362 ss-1</strain>
    </source>
</reference>
<dbReference type="EC" id="3.2.1.21" evidence="3 6"/>
<comment type="catalytic activity">
    <reaction evidence="1 6">
        <text>Hydrolysis of terminal, non-reducing beta-D-glucosyl residues with release of beta-D-glucose.</text>
        <dbReference type="EC" id="3.2.1.21"/>
    </reaction>
</comment>
<evidence type="ECO:0000256" key="3">
    <source>
        <dbReference type="ARBA" id="ARBA00012744"/>
    </source>
</evidence>
<dbReference type="SMART" id="SM01217">
    <property type="entry name" value="Fn3_like"/>
    <property type="match status" value="1"/>
</dbReference>
<dbReference type="AlphaFoldDB" id="A0A165USF0"/>
<dbReference type="UniPathway" id="UPA00696"/>
<dbReference type="PANTHER" id="PTHR42715">
    <property type="entry name" value="BETA-GLUCOSIDASE"/>
    <property type="match status" value="1"/>
</dbReference>
<dbReference type="Pfam" id="PF14310">
    <property type="entry name" value="Fn3-like"/>
    <property type="match status" value="1"/>
</dbReference>
<comment type="pathway">
    <text evidence="6">Glycan metabolism; cellulose degradation.</text>
</comment>
<dbReference type="InterPro" id="IPR013783">
    <property type="entry name" value="Ig-like_fold"/>
</dbReference>
<evidence type="ECO:0000259" key="7">
    <source>
        <dbReference type="PROSITE" id="PS51820"/>
    </source>
</evidence>
<evidence type="ECO:0000256" key="6">
    <source>
        <dbReference type="RuleBase" id="RU361161"/>
    </source>
</evidence>
<dbReference type="InterPro" id="IPR002772">
    <property type="entry name" value="Glyco_hydro_3_C"/>
</dbReference>
<dbReference type="InterPro" id="IPR050288">
    <property type="entry name" value="Cellulose_deg_GH3"/>
</dbReference>